<dbReference type="PROSITE" id="PS50005">
    <property type="entry name" value="TPR"/>
    <property type="match status" value="1"/>
</dbReference>
<dbReference type="SUPFAM" id="SSF52540">
    <property type="entry name" value="P-loop containing nucleoside triphosphate hydrolases"/>
    <property type="match status" value="1"/>
</dbReference>
<dbReference type="InterPro" id="IPR027417">
    <property type="entry name" value="P-loop_NTPase"/>
</dbReference>
<dbReference type="Proteomes" id="UP001267407">
    <property type="component" value="Unassembled WGS sequence"/>
</dbReference>
<sequence>MKVCIHIGAPKTGSSAIQYFLRNNRSKLEKYGYFYPEHRTDKNDVSGGHAELGSAIIAGDLEKAADLVSGWLQEAQSRKLTLLISSEALYGRISEVQELFQGHNVQIFAYFRNPVEALVSNHNQSIKRHFGRLPLADFLEQRATPNNRGVNGEVFFDWVKVFGSQAVRVRPYNPSAFKKDRIEYDFLDMLGVRGFSARSFRLEKRLINTSYTPGALELKRLLNFVLDPDAPKDSVEVDWALQGFSDKASAKRSAAEKAPVEVNPEVLALLVEGFKPALERMRSEVLENCTEDFWRPVTVVPAGTGPKRSELAEVFQAFSHLQQTIPATVQQLEQKLTELLESKSAGELPFAVLKLANVMGVPFREPSQRKAKPSVVAGAVKSVLSGNAKDADYLRELAKVLAEQGLLEEAVKVIEKARNLRPNGQGIIKLHESYLERLKVQASQSSEG</sequence>
<evidence type="ECO:0000256" key="1">
    <source>
        <dbReference type="PROSITE-ProRule" id="PRU00339"/>
    </source>
</evidence>
<feature type="repeat" description="TPR" evidence="1">
    <location>
        <begin position="391"/>
        <end position="424"/>
    </location>
</feature>
<keyword evidence="3" id="KW-1185">Reference proteome</keyword>
<dbReference type="Gene3D" id="3.40.50.300">
    <property type="entry name" value="P-loop containing nucleotide triphosphate hydrolases"/>
    <property type="match status" value="1"/>
</dbReference>
<accession>A0ABU2HEH4</accession>
<dbReference type="InterPro" id="IPR019734">
    <property type="entry name" value="TPR_rpt"/>
</dbReference>
<dbReference type="RefSeq" id="WP_310965748.1">
    <property type="nucleotide sequence ID" value="NZ_JAVMBO010000007.1"/>
</dbReference>
<evidence type="ECO:0000313" key="2">
    <source>
        <dbReference type="EMBL" id="MDS1309469.1"/>
    </source>
</evidence>
<gene>
    <name evidence="2" type="ORF">RKA07_05005</name>
</gene>
<organism evidence="2 3">
    <name type="scientific">Marinobacter xiaoshiensis</name>
    <dbReference type="NCBI Taxonomy" id="3073652"/>
    <lineage>
        <taxon>Bacteria</taxon>
        <taxon>Pseudomonadati</taxon>
        <taxon>Pseudomonadota</taxon>
        <taxon>Gammaproteobacteria</taxon>
        <taxon>Pseudomonadales</taxon>
        <taxon>Marinobacteraceae</taxon>
        <taxon>Marinobacter</taxon>
    </lineage>
</organism>
<proteinExistence type="predicted"/>
<name>A0ABU2HEH4_9GAMM</name>
<keyword evidence="1" id="KW-0802">TPR repeat</keyword>
<evidence type="ECO:0008006" key="4">
    <source>
        <dbReference type="Google" id="ProtNLM"/>
    </source>
</evidence>
<protein>
    <recommendedName>
        <fullName evidence="4">Sulfotransferase family protein</fullName>
    </recommendedName>
</protein>
<evidence type="ECO:0000313" key="3">
    <source>
        <dbReference type="Proteomes" id="UP001267407"/>
    </source>
</evidence>
<dbReference type="EMBL" id="JAVMBO010000007">
    <property type="protein sequence ID" value="MDS1309469.1"/>
    <property type="molecule type" value="Genomic_DNA"/>
</dbReference>
<reference evidence="2" key="1">
    <citation type="submission" date="2023-09" db="EMBL/GenBank/DDBJ databases">
        <title>Marinobacter sediminicola sp. nov. and Marinobacter maritimum sp. nov., isolated from marine sediment.</title>
        <authorList>
            <person name="An J."/>
        </authorList>
    </citation>
    <scope>NUCLEOTIDE SEQUENCE</scope>
    <source>
        <strain evidence="2">F60267</strain>
    </source>
</reference>
<comment type="caution">
    <text evidence="2">The sequence shown here is derived from an EMBL/GenBank/DDBJ whole genome shotgun (WGS) entry which is preliminary data.</text>
</comment>